<organism evidence="3 4">
    <name type="scientific">Streptomyces pseudovenezuelae</name>
    <dbReference type="NCBI Taxonomy" id="67350"/>
    <lineage>
        <taxon>Bacteria</taxon>
        <taxon>Bacillati</taxon>
        <taxon>Actinomycetota</taxon>
        <taxon>Actinomycetes</taxon>
        <taxon>Kitasatosporales</taxon>
        <taxon>Streptomycetaceae</taxon>
        <taxon>Streptomyces</taxon>
        <taxon>Streptomyces aurantiacus group</taxon>
    </lineage>
</organism>
<sequence>MPLRRVITGRSQEPRQRFAEELRLLRAAKGVSLRDLGEQLGWDWSLFGKLENGQTLGSPEVVQALDVYYGTPGLLLALWELAMAYPTQFRERYRRYMVLEAEAVSMWHYATSNLPGVLQTPAYARELLAAGGLAGEELSAQVEARMGRRELLLEDGVPPQRHDPGAAVVRRCPRTDEHRHDVSARPGRPDRGVDRDRILRRVGPGIRSGRTPSAPIRSGTRFGPVPG</sequence>
<keyword evidence="4" id="KW-1185">Reference proteome</keyword>
<evidence type="ECO:0000313" key="4">
    <source>
        <dbReference type="Proteomes" id="UP001160499"/>
    </source>
</evidence>
<name>A0ABT6LQD9_9ACTN</name>
<evidence type="ECO:0000256" key="1">
    <source>
        <dbReference type="SAM" id="MobiDB-lite"/>
    </source>
</evidence>
<comment type="caution">
    <text evidence="3">The sequence shown here is derived from an EMBL/GenBank/DDBJ whole genome shotgun (WGS) entry which is preliminary data.</text>
</comment>
<dbReference type="InterPro" id="IPR010982">
    <property type="entry name" value="Lambda_DNA-bd_dom_sf"/>
</dbReference>
<dbReference type="EMBL" id="JARXVH010000009">
    <property type="protein sequence ID" value="MDH6218540.1"/>
    <property type="molecule type" value="Genomic_DNA"/>
</dbReference>
<dbReference type="InterPro" id="IPR001387">
    <property type="entry name" value="Cro/C1-type_HTH"/>
</dbReference>
<dbReference type="Proteomes" id="UP001160499">
    <property type="component" value="Unassembled WGS sequence"/>
</dbReference>
<feature type="compositionally biased region" description="Basic and acidic residues" evidence="1">
    <location>
        <begin position="173"/>
        <end position="199"/>
    </location>
</feature>
<reference evidence="3 4" key="1">
    <citation type="submission" date="2023-04" db="EMBL/GenBank/DDBJ databases">
        <title>Forest soil microbial communities from Buena Vista Peninsula, Colon Province, Panama.</title>
        <authorList>
            <person name="Bouskill N."/>
        </authorList>
    </citation>
    <scope>NUCLEOTIDE SEQUENCE [LARGE SCALE GENOMIC DNA]</scope>
    <source>
        <strain evidence="3 4">GGS1</strain>
    </source>
</reference>
<feature type="domain" description="HTH cro/C1-type" evidence="2">
    <location>
        <begin position="22"/>
        <end position="75"/>
    </location>
</feature>
<evidence type="ECO:0000313" key="3">
    <source>
        <dbReference type="EMBL" id="MDH6218540.1"/>
    </source>
</evidence>
<gene>
    <name evidence="3" type="ORF">M2283_005872</name>
</gene>
<protein>
    <submittedName>
        <fullName evidence="3">Transcriptional regulator with XRE-family HTH domain</fullName>
    </submittedName>
</protein>
<dbReference type="InterPro" id="IPR043917">
    <property type="entry name" value="DUF5753"/>
</dbReference>
<dbReference type="Pfam" id="PF19054">
    <property type="entry name" value="DUF5753"/>
    <property type="match status" value="1"/>
</dbReference>
<dbReference type="Pfam" id="PF13560">
    <property type="entry name" value="HTH_31"/>
    <property type="match status" value="1"/>
</dbReference>
<accession>A0ABT6LQD9</accession>
<dbReference type="PROSITE" id="PS50943">
    <property type="entry name" value="HTH_CROC1"/>
    <property type="match status" value="1"/>
</dbReference>
<dbReference type="SUPFAM" id="SSF47413">
    <property type="entry name" value="lambda repressor-like DNA-binding domains"/>
    <property type="match status" value="1"/>
</dbReference>
<dbReference type="SMART" id="SM00530">
    <property type="entry name" value="HTH_XRE"/>
    <property type="match status" value="1"/>
</dbReference>
<dbReference type="Gene3D" id="1.10.260.40">
    <property type="entry name" value="lambda repressor-like DNA-binding domains"/>
    <property type="match status" value="1"/>
</dbReference>
<proteinExistence type="predicted"/>
<feature type="region of interest" description="Disordered" evidence="1">
    <location>
        <begin position="155"/>
        <end position="227"/>
    </location>
</feature>
<evidence type="ECO:0000259" key="2">
    <source>
        <dbReference type="PROSITE" id="PS50943"/>
    </source>
</evidence>